<gene>
    <name evidence="1" type="ORF">CEXT_637161</name>
</gene>
<proteinExistence type="predicted"/>
<sequence>MCSNNPEQNVTFLRKHTVTALFQQLTGKIYIKTQKYEIVMISRKEGETYSTGFVIDLTFGTPLPQSYWLLKDVDSSDRGNSFQDTPGFHNATGV</sequence>
<accession>A0AAV4TCX7</accession>
<name>A0AAV4TCX7_CAEEX</name>
<evidence type="ECO:0000313" key="2">
    <source>
        <dbReference type="Proteomes" id="UP001054945"/>
    </source>
</evidence>
<comment type="caution">
    <text evidence="1">The sequence shown here is derived from an EMBL/GenBank/DDBJ whole genome shotgun (WGS) entry which is preliminary data.</text>
</comment>
<organism evidence="1 2">
    <name type="scientific">Caerostris extrusa</name>
    <name type="common">Bark spider</name>
    <name type="synonym">Caerostris bankana</name>
    <dbReference type="NCBI Taxonomy" id="172846"/>
    <lineage>
        <taxon>Eukaryota</taxon>
        <taxon>Metazoa</taxon>
        <taxon>Ecdysozoa</taxon>
        <taxon>Arthropoda</taxon>
        <taxon>Chelicerata</taxon>
        <taxon>Arachnida</taxon>
        <taxon>Araneae</taxon>
        <taxon>Araneomorphae</taxon>
        <taxon>Entelegynae</taxon>
        <taxon>Araneoidea</taxon>
        <taxon>Araneidae</taxon>
        <taxon>Caerostris</taxon>
    </lineage>
</organism>
<keyword evidence="2" id="KW-1185">Reference proteome</keyword>
<dbReference type="AlphaFoldDB" id="A0AAV4TCX7"/>
<dbReference type="EMBL" id="BPLR01010947">
    <property type="protein sequence ID" value="GIY43226.1"/>
    <property type="molecule type" value="Genomic_DNA"/>
</dbReference>
<protein>
    <submittedName>
        <fullName evidence="1">Uncharacterized protein</fullName>
    </submittedName>
</protein>
<evidence type="ECO:0000313" key="1">
    <source>
        <dbReference type="EMBL" id="GIY43226.1"/>
    </source>
</evidence>
<reference evidence="1 2" key="1">
    <citation type="submission" date="2021-06" db="EMBL/GenBank/DDBJ databases">
        <title>Caerostris extrusa draft genome.</title>
        <authorList>
            <person name="Kono N."/>
            <person name="Arakawa K."/>
        </authorList>
    </citation>
    <scope>NUCLEOTIDE SEQUENCE [LARGE SCALE GENOMIC DNA]</scope>
</reference>
<dbReference type="Proteomes" id="UP001054945">
    <property type="component" value="Unassembled WGS sequence"/>
</dbReference>